<keyword evidence="2" id="KW-1185">Reference proteome</keyword>
<dbReference type="AlphaFoldDB" id="A0A2W7PLR2"/>
<sequence length="96" mass="11103">MLGNAFALFWPSRVASRRCRQCETVSAWDNNNDLPLLWPIHAKTRSLLFRLLELMDIHSANQNRSLLEALSVVIEHRSARRNELDAQLDLSFASQR</sequence>
<proteinExistence type="predicted"/>
<gene>
    <name evidence="1" type="ORF">LY56_03496</name>
</gene>
<dbReference type="EMBL" id="QKZQ01000034">
    <property type="protein sequence ID" value="PZX36273.1"/>
    <property type="molecule type" value="Genomic_DNA"/>
</dbReference>
<reference evidence="1 2" key="1">
    <citation type="submission" date="2018-06" db="EMBL/GenBank/DDBJ databases">
        <title>Genomic Encyclopedia of Archaeal and Bacterial Type Strains, Phase II (KMG-II): from individual species to whole genera.</title>
        <authorList>
            <person name="Goeker M."/>
        </authorList>
    </citation>
    <scope>NUCLEOTIDE SEQUENCE [LARGE SCALE GENOMIC DNA]</scope>
    <source>
        <strain evidence="1 2">DSM 13087</strain>
    </source>
</reference>
<accession>A0A2W7PLR2</accession>
<comment type="caution">
    <text evidence="1">The sequence shown here is derived from an EMBL/GenBank/DDBJ whole genome shotgun (WGS) entry which is preliminary data.</text>
</comment>
<protein>
    <submittedName>
        <fullName evidence="1">Uncharacterized protein</fullName>
    </submittedName>
</protein>
<evidence type="ECO:0000313" key="2">
    <source>
        <dbReference type="Proteomes" id="UP000249364"/>
    </source>
</evidence>
<organism evidence="1 2">
    <name type="scientific">Roseinatronobacter thiooxidans</name>
    <dbReference type="NCBI Taxonomy" id="121821"/>
    <lineage>
        <taxon>Bacteria</taxon>
        <taxon>Pseudomonadati</taxon>
        <taxon>Pseudomonadota</taxon>
        <taxon>Alphaproteobacteria</taxon>
        <taxon>Rhodobacterales</taxon>
        <taxon>Paracoccaceae</taxon>
        <taxon>Roseinatronobacter</taxon>
    </lineage>
</organism>
<name>A0A2W7PLR2_9RHOB</name>
<dbReference type="Proteomes" id="UP000249364">
    <property type="component" value="Unassembled WGS sequence"/>
</dbReference>
<evidence type="ECO:0000313" key="1">
    <source>
        <dbReference type="EMBL" id="PZX36273.1"/>
    </source>
</evidence>